<dbReference type="SUPFAM" id="SSF48726">
    <property type="entry name" value="Immunoglobulin"/>
    <property type="match status" value="1"/>
</dbReference>
<organism evidence="4 5">
    <name type="scientific">Ictalurus punctatus</name>
    <name type="common">Channel catfish</name>
    <name type="synonym">Silurus punctatus</name>
    <dbReference type="NCBI Taxonomy" id="7998"/>
    <lineage>
        <taxon>Eukaryota</taxon>
        <taxon>Metazoa</taxon>
        <taxon>Chordata</taxon>
        <taxon>Craniata</taxon>
        <taxon>Vertebrata</taxon>
        <taxon>Euteleostomi</taxon>
        <taxon>Actinopterygii</taxon>
        <taxon>Neopterygii</taxon>
        <taxon>Teleostei</taxon>
        <taxon>Ostariophysi</taxon>
        <taxon>Siluriformes</taxon>
        <taxon>Ictaluridae</taxon>
        <taxon>Ictalurus</taxon>
    </lineage>
</organism>
<keyword evidence="1" id="KW-0472">Membrane</keyword>
<feature type="chain" id="PRO_5013130322" evidence="2">
    <location>
        <begin position="18"/>
        <end position="213"/>
    </location>
</feature>
<dbReference type="GO" id="GO:0038023">
    <property type="term" value="F:signaling receptor activity"/>
    <property type="evidence" value="ECO:0007669"/>
    <property type="project" value="InterPro"/>
</dbReference>
<dbReference type="PANTHER" id="PTHR15343:SF0">
    <property type="entry name" value="T-CELL ANTIGEN CD7"/>
    <property type="match status" value="1"/>
</dbReference>
<keyword evidence="2" id="KW-0732">Signal</keyword>
<dbReference type="InterPro" id="IPR036179">
    <property type="entry name" value="Ig-like_dom_sf"/>
</dbReference>
<reference evidence="4" key="1">
    <citation type="journal article" date="2016" name="Nat. Commun.">
        <title>The channel catfish genome sequence provides insights into the evolution of scale formation in teleosts.</title>
        <authorList>
            <person name="Liu Z."/>
            <person name="Liu S."/>
            <person name="Yao J."/>
            <person name="Bao L."/>
            <person name="Zhang J."/>
            <person name="Li Y."/>
            <person name="Jiang C."/>
            <person name="Sun L."/>
            <person name="Wang R."/>
            <person name="Zhang Y."/>
            <person name="Zhou T."/>
            <person name="Zeng Q."/>
            <person name="Fu Q."/>
            <person name="Gao S."/>
            <person name="Li N."/>
            <person name="Koren S."/>
            <person name="Jiang Y."/>
            <person name="Zimin A."/>
            <person name="Xu P."/>
            <person name="Phillippy A.M."/>
            <person name="Geng X."/>
            <person name="Song L."/>
            <person name="Sun F."/>
            <person name="Li C."/>
            <person name="Wang X."/>
            <person name="Chen A."/>
            <person name="Jin Y."/>
            <person name="Yuan Z."/>
            <person name="Yang Y."/>
            <person name="Tan S."/>
            <person name="Peatman E."/>
            <person name="Lu J."/>
            <person name="Qin Z."/>
            <person name="Dunham R."/>
            <person name="Li Z."/>
            <person name="Sonstegard T."/>
            <person name="Feng J."/>
            <person name="Danzmann R.G."/>
            <person name="Schroeder S."/>
            <person name="Scheffler B."/>
            <person name="Duke M.V."/>
            <person name="Ballard L."/>
            <person name="Kucuktas H."/>
            <person name="Kaltenboeck L."/>
            <person name="Liu H."/>
            <person name="Armbruster J."/>
            <person name="Xie Y."/>
            <person name="Kirby M.L."/>
            <person name="Tian Y."/>
            <person name="Flanagan M.E."/>
            <person name="Mu W."/>
            <person name="Waldbieser G.C."/>
        </authorList>
    </citation>
    <scope>NUCLEOTIDE SEQUENCE [LARGE SCALE GENOMIC DNA]</scope>
    <source>
        <strain evidence="4">SDA103</strain>
    </source>
</reference>
<proteinExistence type="predicted"/>
<dbReference type="GeneID" id="108274132"/>
<dbReference type="InterPro" id="IPR039090">
    <property type="entry name" value="CD7"/>
</dbReference>
<evidence type="ECO:0000313" key="4">
    <source>
        <dbReference type="Proteomes" id="UP000221080"/>
    </source>
</evidence>
<feature type="domain" description="Immunoglobulin V-set" evidence="3">
    <location>
        <begin position="33"/>
        <end position="111"/>
    </location>
</feature>
<accession>A0A2D0S9X2</accession>
<dbReference type="Proteomes" id="UP000221080">
    <property type="component" value="Chromosome 2"/>
</dbReference>
<dbReference type="InterPro" id="IPR013783">
    <property type="entry name" value="Ig-like_fold"/>
</dbReference>
<reference evidence="5" key="2">
    <citation type="submission" date="2025-08" db="UniProtKB">
        <authorList>
            <consortium name="RefSeq"/>
        </authorList>
    </citation>
    <scope>IDENTIFICATION</scope>
    <source>
        <tissue evidence="5">Blood</tissue>
    </source>
</reference>
<dbReference type="OrthoDB" id="8436389at2759"/>
<dbReference type="KEGG" id="ipu:108274132"/>
<gene>
    <name evidence="5" type="primary">LOC108274132</name>
</gene>
<protein>
    <submittedName>
        <fullName evidence="5">Uncharacterized protein LOC108274132</fullName>
    </submittedName>
</protein>
<feature type="signal peptide" evidence="2">
    <location>
        <begin position="1"/>
        <end position="17"/>
    </location>
</feature>
<dbReference type="PANTHER" id="PTHR15343">
    <property type="entry name" value="CD7"/>
    <property type="match status" value="1"/>
</dbReference>
<dbReference type="RefSeq" id="XP_017339533.1">
    <property type="nucleotide sequence ID" value="XM_017484044.3"/>
</dbReference>
<evidence type="ECO:0000313" key="5">
    <source>
        <dbReference type="RefSeq" id="XP_017339533.1"/>
    </source>
</evidence>
<dbReference type="GO" id="GO:0002250">
    <property type="term" value="P:adaptive immune response"/>
    <property type="evidence" value="ECO:0007669"/>
    <property type="project" value="InterPro"/>
</dbReference>
<dbReference type="Gene3D" id="2.60.40.10">
    <property type="entry name" value="Immunoglobulins"/>
    <property type="match status" value="1"/>
</dbReference>
<keyword evidence="1" id="KW-0812">Transmembrane</keyword>
<sequence length="213" mass="24012">MMTTLTVRLCFIAVVAAYSVQGSAPAMENGFVKMKKGQNFTMKCNTDDNEKDNLELYARLPGKHVVGVYDKQTNNVTLSNEYSKRVKISGPLQKVTMTISDLQLKDSGLYIGLYKKYDVEKKKEVEEEGCSILLFVNDVDKTYVQKSTGKESSAMSEPLVLISVLTACTMFVVFFLVMWVIAPKVKARCVNQADDASREYNPVYEDMHRVNKK</sequence>
<dbReference type="GO" id="GO:0016020">
    <property type="term" value="C:membrane"/>
    <property type="evidence" value="ECO:0007669"/>
    <property type="project" value="InterPro"/>
</dbReference>
<dbReference type="Pfam" id="PF07686">
    <property type="entry name" value="V-set"/>
    <property type="match status" value="1"/>
</dbReference>
<keyword evidence="1" id="KW-1133">Transmembrane helix</keyword>
<evidence type="ECO:0000256" key="2">
    <source>
        <dbReference type="SAM" id="SignalP"/>
    </source>
</evidence>
<evidence type="ECO:0000259" key="3">
    <source>
        <dbReference type="Pfam" id="PF07686"/>
    </source>
</evidence>
<dbReference type="AlphaFoldDB" id="A0A2D0S9X2"/>
<keyword evidence="4" id="KW-1185">Reference proteome</keyword>
<feature type="transmembrane region" description="Helical" evidence="1">
    <location>
        <begin position="159"/>
        <end position="182"/>
    </location>
</feature>
<dbReference type="InterPro" id="IPR013106">
    <property type="entry name" value="Ig_V-set"/>
</dbReference>
<name>A0A2D0S9X2_ICTPU</name>
<evidence type="ECO:0000256" key="1">
    <source>
        <dbReference type="SAM" id="Phobius"/>
    </source>
</evidence>